<evidence type="ECO:0000256" key="1">
    <source>
        <dbReference type="ARBA" id="ARBA00004191"/>
    </source>
</evidence>
<keyword evidence="12" id="KW-0624">Polysaccharide degradation</keyword>
<reference evidence="16" key="1">
    <citation type="journal article" date="2014" name="Front. Microbiol.">
        <title>High frequency of phylogenetically diverse reductive dehalogenase-homologous genes in deep subseafloor sedimentary metagenomes.</title>
        <authorList>
            <person name="Kawai M."/>
            <person name="Futagami T."/>
            <person name="Toyoda A."/>
            <person name="Takaki Y."/>
            <person name="Nishi S."/>
            <person name="Hori S."/>
            <person name="Arai W."/>
            <person name="Tsubouchi T."/>
            <person name="Morono Y."/>
            <person name="Uchiyama I."/>
            <person name="Ito T."/>
            <person name="Fujiyama A."/>
            <person name="Inagaki F."/>
            <person name="Takami H."/>
        </authorList>
    </citation>
    <scope>NUCLEOTIDE SEQUENCE</scope>
    <source>
        <strain evidence="16">Expedition CK06-06</strain>
    </source>
</reference>
<sequence>AHELGLKAAIGAWLSADLSSNEREIANLISVAQAGQADMLIVGSEVLWRADLTEEQLRRGNLTEEQLIGYINRVKQAIPSGIPVATADVYSVILSHPALIEATDIVLVNYYPFWEGIAVDEAVATIHGWHQKVRAKAKDKVVIVSETGWPSCGNQVGDAVPSLKNASFYFLNFVSWARANKVPYFYFEAFDESWKAAYEGPQGACWGIWDKDGSLKPGMQDVFDGKVMQDNWSSSAIPGGLGSPCIELTYIPPYGSFEDF</sequence>
<gene>
    <name evidence="16" type="ORF">S06H3_12570</name>
</gene>
<dbReference type="PANTHER" id="PTHR16631">
    <property type="entry name" value="GLUCAN 1,3-BETA-GLUCOSIDASE"/>
    <property type="match status" value="1"/>
</dbReference>
<evidence type="ECO:0000256" key="14">
    <source>
        <dbReference type="ARBA" id="ARBA00042373"/>
    </source>
</evidence>
<protein>
    <recommendedName>
        <fullName evidence="15">Endo-1,3-beta-glucanase btgC</fullName>
    </recommendedName>
    <alternativeName>
        <fullName evidence="14">Laminarinase btgC</fullName>
    </alternativeName>
</protein>
<organism evidence="16">
    <name type="scientific">marine sediment metagenome</name>
    <dbReference type="NCBI Taxonomy" id="412755"/>
    <lineage>
        <taxon>unclassified sequences</taxon>
        <taxon>metagenomes</taxon>
        <taxon>ecological metagenomes</taxon>
    </lineage>
</organism>
<evidence type="ECO:0000256" key="3">
    <source>
        <dbReference type="ARBA" id="ARBA00022475"/>
    </source>
</evidence>
<dbReference type="Pfam" id="PF00332">
    <property type="entry name" value="Glyco_hydro_17"/>
    <property type="match status" value="1"/>
</dbReference>
<dbReference type="InterPro" id="IPR017853">
    <property type="entry name" value="GH"/>
</dbReference>
<dbReference type="PANTHER" id="PTHR16631:SF17">
    <property type="entry name" value="GLUCAN ENDO-1,3-BETA-GLUCOSIDASE BTGC"/>
    <property type="match status" value="1"/>
</dbReference>
<comment type="caution">
    <text evidence="16">The sequence shown here is derived from an EMBL/GenBank/DDBJ whole genome shotgun (WGS) entry which is preliminary data.</text>
</comment>
<feature type="non-terminal residue" evidence="16">
    <location>
        <position position="1"/>
    </location>
</feature>
<dbReference type="EMBL" id="BARV01006147">
    <property type="protein sequence ID" value="GAI08710.1"/>
    <property type="molecule type" value="Genomic_DNA"/>
</dbReference>
<evidence type="ECO:0000256" key="15">
    <source>
        <dbReference type="ARBA" id="ARBA00043078"/>
    </source>
</evidence>
<dbReference type="GO" id="GO:0005886">
    <property type="term" value="C:plasma membrane"/>
    <property type="evidence" value="ECO:0007669"/>
    <property type="project" value="UniProtKB-SubCell"/>
</dbReference>
<dbReference type="GO" id="GO:0071555">
    <property type="term" value="P:cell wall organization"/>
    <property type="evidence" value="ECO:0007669"/>
    <property type="project" value="UniProtKB-KW"/>
</dbReference>
<accession>X1M212</accession>
<evidence type="ECO:0000256" key="12">
    <source>
        <dbReference type="ARBA" id="ARBA00023326"/>
    </source>
</evidence>
<evidence type="ECO:0000256" key="6">
    <source>
        <dbReference type="ARBA" id="ARBA00022729"/>
    </source>
</evidence>
<keyword evidence="8" id="KW-0472">Membrane</keyword>
<evidence type="ECO:0000256" key="8">
    <source>
        <dbReference type="ARBA" id="ARBA00023136"/>
    </source>
</evidence>
<evidence type="ECO:0000256" key="11">
    <source>
        <dbReference type="ARBA" id="ARBA00023316"/>
    </source>
</evidence>
<dbReference type="SUPFAM" id="SSF51445">
    <property type="entry name" value="(Trans)glycosidases"/>
    <property type="match status" value="1"/>
</dbReference>
<dbReference type="InterPro" id="IPR050732">
    <property type="entry name" value="Beta-glucan_modifiers"/>
</dbReference>
<keyword evidence="5" id="KW-0964">Secreted</keyword>
<keyword evidence="4" id="KW-0134">Cell wall</keyword>
<evidence type="ECO:0000256" key="9">
    <source>
        <dbReference type="ARBA" id="ARBA00023180"/>
    </source>
</evidence>
<proteinExistence type="predicted"/>
<evidence type="ECO:0000256" key="4">
    <source>
        <dbReference type="ARBA" id="ARBA00022512"/>
    </source>
</evidence>
<keyword evidence="3" id="KW-1003">Cell membrane</keyword>
<dbReference type="GO" id="GO:0042973">
    <property type="term" value="F:glucan endo-1,3-beta-D-glucosidase activity"/>
    <property type="evidence" value="ECO:0007669"/>
    <property type="project" value="TreeGrafter"/>
</dbReference>
<dbReference type="GO" id="GO:0009277">
    <property type="term" value="C:fungal-type cell wall"/>
    <property type="evidence" value="ECO:0007669"/>
    <property type="project" value="TreeGrafter"/>
</dbReference>
<name>X1M212_9ZZZZ</name>
<evidence type="ECO:0000256" key="7">
    <source>
        <dbReference type="ARBA" id="ARBA00022801"/>
    </source>
</evidence>
<keyword evidence="6" id="KW-0732">Signal</keyword>
<comment type="subcellular location">
    <subcellularLocation>
        <location evidence="2">Cell membrane</location>
    </subcellularLocation>
    <subcellularLocation>
        <location evidence="1">Secreted</location>
        <location evidence="1">Cell wall</location>
    </subcellularLocation>
</comment>
<evidence type="ECO:0000256" key="10">
    <source>
        <dbReference type="ARBA" id="ARBA00023277"/>
    </source>
</evidence>
<keyword evidence="9" id="KW-0325">Glycoprotein</keyword>
<dbReference type="GO" id="GO:0005576">
    <property type="term" value="C:extracellular region"/>
    <property type="evidence" value="ECO:0007669"/>
    <property type="project" value="TreeGrafter"/>
</dbReference>
<evidence type="ECO:0000256" key="2">
    <source>
        <dbReference type="ARBA" id="ARBA00004236"/>
    </source>
</evidence>
<evidence type="ECO:0000256" key="13">
    <source>
        <dbReference type="ARBA" id="ARBA00037649"/>
    </source>
</evidence>
<evidence type="ECO:0000313" key="16">
    <source>
        <dbReference type="EMBL" id="GAI08710.1"/>
    </source>
</evidence>
<keyword evidence="10" id="KW-0119">Carbohydrate metabolism</keyword>
<keyword evidence="11" id="KW-0961">Cell wall biogenesis/degradation</keyword>
<dbReference type="Gene3D" id="3.20.20.80">
    <property type="entry name" value="Glycosidases"/>
    <property type="match status" value="1"/>
</dbReference>
<dbReference type="InterPro" id="IPR000490">
    <property type="entry name" value="Glyco_hydro_17"/>
</dbReference>
<dbReference type="GO" id="GO:0000272">
    <property type="term" value="P:polysaccharide catabolic process"/>
    <property type="evidence" value="ECO:0007669"/>
    <property type="project" value="UniProtKB-KW"/>
</dbReference>
<keyword evidence="7" id="KW-0378">Hydrolase</keyword>
<dbReference type="GO" id="GO:0009986">
    <property type="term" value="C:cell surface"/>
    <property type="evidence" value="ECO:0007669"/>
    <property type="project" value="TreeGrafter"/>
</dbReference>
<dbReference type="AlphaFoldDB" id="X1M212"/>
<evidence type="ECO:0000256" key="5">
    <source>
        <dbReference type="ARBA" id="ARBA00022525"/>
    </source>
</evidence>
<comment type="function">
    <text evidence="13">Glucanases play a role in cell expansion during growth, in cell-cell fusion during mating, and in spore release during sporulation. This enzyme may be involved in beta-glucan degradation. Active on laminarin and lichenan.</text>
</comment>